<keyword evidence="4" id="KW-0472">Membrane</keyword>
<dbReference type="InterPro" id="IPR044666">
    <property type="entry name" value="Cyclophilin_A-like"/>
</dbReference>
<comment type="caution">
    <text evidence="6">The sequence shown here is derived from an EMBL/GenBank/DDBJ whole genome shotgun (WGS) entry which is preliminary data.</text>
</comment>
<dbReference type="Pfam" id="PF00160">
    <property type="entry name" value="Pro_isomerase"/>
    <property type="match status" value="1"/>
</dbReference>
<evidence type="ECO:0000313" key="7">
    <source>
        <dbReference type="Proteomes" id="UP000321534"/>
    </source>
</evidence>
<accession>A0A512D201</accession>
<comment type="function">
    <text evidence="1 2">PPIases accelerate the folding of proteins. It catalyzes the cis-trans isomerization of proline imidic peptide bonds in oligopeptides.</text>
</comment>
<gene>
    <name evidence="6" type="ORF">TAE01_23060</name>
</gene>
<keyword evidence="2" id="KW-0697">Rotamase</keyword>
<feature type="compositionally biased region" description="Basic and acidic residues" evidence="3">
    <location>
        <begin position="1"/>
        <end position="19"/>
    </location>
</feature>
<feature type="transmembrane region" description="Helical" evidence="4">
    <location>
        <begin position="34"/>
        <end position="55"/>
    </location>
</feature>
<dbReference type="Proteomes" id="UP000321534">
    <property type="component" value="Unassembled WGS sequence"/>
</dbReference>
<organism evidence="6 7">
    <name type="scientific">Terrabacter aerolatus</name>
    <dbReference type="NCBI Taxonomy" id="422442"/>
    <lineage>
        <taxon>Bacteria</taxon>
        <taxon>Bacillati</taxon>
        <taxon>Actinomycetota</taxon>
        <taxon>Actinomycetes</taxon>
        <taxon>Micrococcales</taxon>
        <taxon>Intrasporangiaceae</taxon>
        <taxon>Terrabacter</taxon>
    </lineage>
</organism>
<dbReference type="GO" id="GO:0003755">
    <property type="term" value="F:peptidyl-prolyl cis-trans isomerase activity"/>
    <property type="evidence" value="ECO:0007669"/>
    <property type="project" value="UniProtKB-UniRule"/>
</dbReference>
<dbReference type="EMBL" id="BJYX01000011">
    <property type="protein sequence ID" value="GEO30496.1"/>
    <property type="molecule type" value="Genomic_DNA"/>
</dbReference>
<dbReference type="AlphaFoldDB" id="A0A512D201"/>
<dbReference type="Gene3D" id="2.40.100.10">
    <property type="entry name" value="Cyclophilin-like"/>
    <property type="match status" value="1"/>
</dbReference>
<dbReference type="PROSITE" id="PS50072">
    <property type="entry name" value="CSA_PPIASE_2"/>
    <property type="match status" value="1"/>
</dbReference>
<dbReference type="OrthoDB" id="5507614at2"/>
<dbReference type="PANTHER" id="PTHR45625">
    <property type="entry name" value="PEPTIDYL-PROLYL CIS-TRANS ISOMERASE-RELATED"/>
    <property type="match status" value="1"/>
</dbReference>
<dbReference type="PRINTS" id="PR00153">
    <property type="entry name" value="CSAPPISMRASE"/>
</dbReference>
<comment type="similarity">
    <text evidence="2">Belongs to the cyclophilin-type PPIase family.</text>
</comment>
<proteinExistence type="inferred from homology"/>
<evidence type="ECO:0000256" key="2">
    <source>
        <dbReference type="RuleBase" id="RU363019"/>
    </source>
</evidence>
<keyword evidence="4" id="KW-1133">Transmembrane helix</keyword>
<dbReference type="InterPro" id="IPR002130">
    <property type="entry name" value="Cyclophilin-type_PPIase_dom"/>
</dbReference>
<evidence type="ECO:0000256" key="3">
    <source>
        <dbReference type="SAM" id="MobiDB-lite"/>
    </source>
</evidence>
<feature type="region of interest" description="Disordered" evidence="3">
    <location>
        <begin position="57"/>
        <end position="89"/>
    </location>
</feature>
<feature type="region of interest" description="Disordered" evidence="3">
    <location>
        <begin position="1"/>
        <end position="29"/>
    </location>
</feature>
<sequence>MTKEQERARARRRHEEQQKSAKPPVGDSTRDKQVFGVILAVILIVAAVIVVPKIVGSSDSPAPAAGATTPASTATGTATSTPTSTGGLAAGQKLAAGCTAPPANQTTPKQQKEVPAKAAAAGKTFVATVKTTCGDLTFELDGAKAPQTVASFINLAKTGYWAPSPCHRVTTEGIYVLQCGDPTGTGQGGPGYTFGIENAPKDGKYATGVLAMARTSDPNSNGGQFFITYKETQLPTDGGGYTIFGKVTKGLDIVEKIAANKALPPSPADGTPVSPISILSVSVTEKKA</sequence>
<dbReference type="SUPFAM" id="SSF50891">
    <property type="entry name" value="Cyclophilin-like"/>
    <property type="match status" value="1"/>
</dbReference>
<name>A0A512D201_9MICO</name>
<dbReference type="InterPro" id="IPR029000">
    <property type="entry name" value="Cyclophilin-like_dom_sf"/>
</dbReference>
<keyword evidence="7" id="KW-1185">Reference proteome</keyword>
<feature type="domain" description="PPIase cyclophilin-type" evidence="5">
    <location>
        <begin position="134"/>
        <end position="283"/>
    </location>
</feature>
<dbReference type="EC" id="5.2.1.8" evidence="2"/>
<evidence type="ECO:0000256" key="4">
    <source>
        <dbReference type="SAM" id="Phobius"/>
    </source>
</evidence>
<keyword evidence="2" id="KW-0413">Isomerase</keyword>
<evidence type="ECO:0000313" key="6">
    <source>
        <dbReference type="EMBL" id="GEO30496.1"/>
    </source>
</evidence>
<keyword evidence="4" id="KW-0812">Transmembrane</keyword>
<comment type="catalytic activity">
    <reaction evidence="2">
        <text>[protein]-peptidylproline (omega=180) = [protein]-peptidylproline (omega=0)</text>
        <dbReference type="Rhea" id="RHEA:16237"/>
        <dbReference type="Rhea" id="RHEA-COMP:10747"/>
        <dbReference type="Rhea" id="RHEA-COMP:10748"/>
        <dbReference type="ChEBI" id="CHEBI:83833"/>
        <dbReference type="ChEBI" id="CHEBI:83834"/>
        <dbReference type="EC" id="5.2.1.8"/>
    </reaction>
</comment>
<dbReference type="PANTHER" id="PTHR45625:SF3">
    <property type="entry name" value="PEPTIDYL-PROLYL CIS-TRANS ISOMERASE B-RELATED"/>
    <property type="match status" value="1"/>
</dbReference>
<evidence type="ECO:0000256" key="1">
    <source>
        <dbReference type="ARBA" id="ARBA00002388"/>
    </source>
</evidence>
<dbReference type="RefSeq" id="WP_147066526.1">
    <property type="nucleotide sequence ID" value="NZ_BAAARO010000012.1"/>
</dbReference>
<evidence type="ECO:0000259" key="5">
    <source>
        <dbReference type="PROSITE" id="PS50072"/>
    </source>
</evidence>
<reference evidence="6 7" key="1">
    <citation type="submission" date="2019-07" db="EMBL/GenBank/DDBJ databases">
        <title>Whole genome shotgun sequence of Terrabacter aerolatus NBRC 106305.</title>
        <authorList>
            <person name="Hosoyama A."/>
            <person name="Uohara A."/>
            <person name="Ohji S."/>
            <person name="Ichikawa N."/>
        </authorList>
    </citation>
    <scope>NUCLEOTIDE SEQUENCE [LARGE SCALE GENOMIC DNA]</scope>
    <source>
        <strain evidence="6 7">NBRC 106305</strain>
    </source>
</reference>
<protein>
    <recommendedName>
        <fullName evidence="2">Peptidyl-prolyl cis-trans isomerase</fullName>
        <shortName evidence="2">PPIase</shortName>
        <ecNumber evidence="2">5.2.1.8</ecNumber>
    </recommendedName>
</protein>